<accession>A0A7I9VMR2</accession>
<dbReference type="Gene3D" id="1.25.40.10">
    <property type="entry name" value="Tetratricopeptide repeat domain"/>
    <property type="match status" value="1"/>
</dbReference>
<evidence type="ECO:0000313" key="2">
    <source>
        <dbReference type="EMBL" id="GEJ57419.1"/>
    </source>
</evidence>
<reference evidence="3" key="1">
    <citation type="journal article" date="2020" name="Appl. Environ. Microbiol.">
        <title>Diazotrophic Anaeromyxobacter Isolates from Soils.</title>
        <authorList>
            <person name="Masuda Y."/>
            <person name="Yamanaka H."/>
            <person name="Xu Z.X."/>
            <person name="Shiratori Y."/>
            <person name="Aono T."/>
            <person name="Amachi S."/>
            <person name="Senoo K."/>
            <person name="Itoh H."/>
        </authorList>
    </citation>
    <scope>NUCLEOTIDE SEQUENCE [LARGE SCALE GENOMIC DNA]</scope>
    <source>
        <strain evidence="3">R267</strain>
    </source>
</reference>
<gene>
    <name evidence="2" type="ORF">AMYX_21600</name>
</gene>
<protein>
    <recommendedName>
        <fullName evidence="4">Tetratricopeptide repeat-like domain-containing protein</fullName>
    </recommendedName>
</protein>
<dbReference type="Pfam" id="PF13432">
    <property type="entry name" value="TPR_16"/>
    <property type="match status" value="1"/>
</dbReference>
<sequence>MSKTAHHELTRKEMKGPDKFQVAATEATRWASQRRRQILLAGVAAFAVLALVIAFSAYLDSQRTAAGSLLYRAIDVASGEVSSIPLPGVARTYKTNEEKQRAVLEAAGQVRARHGASRAAATAALLEGDAQLALGAWDPAIAAYQTFLDKAPADDALRFGGLDGLARAQEGKGDLAAAAATYEKATQIDFFKDRATLERARVLVKAGKKDEAQKALEALPKDSPLAVEAQERLARLGR</sequence>
<dbReference type="InterPro" id="IPR011990">
    <property type="entry name" value="TPR-like_helical_dom_sf"/>
</dbReference>
<comment type="caution">
    <text evidence="2">The sequence shown here is derived from an EMBL/GenBank/DDBJ whole genome shotgun (WGS) entry which is preliminary data.</text>
</comment>
<dbReference type="AlphaFoldDB" id="A0A7I9VMR2"/>
<proteinExistence type="predicted"/>
<dbReference type="InterPro" id="IPR019734">
    <property type="entry name" value="TPR_rpt"/>
</dbReference>
<evidence type="ECO:0008006" key="4">
    <source>
        <dbReference type="Google" id="ProtNLM"/>
    </source>
</evidence>
<dbReference type="Pfam" id="PF13174">
    <property type="entry name" value="TPR_6"/>
    <property type="match status" value="1"/>
</dbReference>
<organism evidence="2 3">
    <name type="scientific">Anaeromyxobacter diazotrophicus</name>
    <dbReference type="NCBI Taxonomy" id="2590199"/>
    <lineage>
        <taxon>Bacteria</taxon>
        <taxon>Pseudomonadati</taxon>
        <taxon>Myxococcota</taxon>
        <taxon>Myxococcia</taxon>
        <taxon>Myxococcales</taxon>
        <taxon>Cystobacterineae</taxon>
        <taxon>Anaeromyxobacteraceae</taxon>
        <taxon>Anaeromyxobacter</taxon>
    </lineage>
</organism>
<dbReference type="SUPFAM" id="SSF48452">
    <property type="entry name" value="TPR-like"/>
    <property type="match status" value="1"/>
</dbReference>
<dbReference type="RefSeq" id="WP_176064904.1">
    <property type="nucleotide sequence ID" value="NZ_BJTG01000004.1"/>
</dbReference>
<keyword evidence="1" id="KW-0472">Membrane</keyword>
<dbReference type="Proteomes" id="UP000503640">
    <property type="component" value="Unassembled WGS sequence"/>
</dbReference>
<keyword evidence="1" id="KW-0812">Transmembrane</keyword>
<dbReference type="EMBL" id="BJTG01000004">
    <property type="protein sequence ID" value="GEJ57419.1"/>
    <property type="molecule type" value="Genomic_DNA"/>
</dbReference>
<keyword evidence="3" id="KW-1185">Reference proteome</keyword>
<keyword evidence="1" id="KW-1133">Transmembrane helix</keyword>
<evidence type="ECO:0000256" key="1">
    <source>
        <dbReference type="SAM" id="Phobius"/>
    </source>
</evidence>
<evidence type="ECO:0000313" key="3">
    <source>
        <dbReference type="Proteomes" id="UP000503640"/>
    </source>
</evidence>
<feature type="transmembrane region" description="Helical" evidence="1">
    <location>
        <begin position="38"/>
        <end position="59"/>
    </location>
</feature>
<name>A0A7I9VMR2_9BACT</name>